<feature type="region of interest" description="N-terminal hotdog fold" evidence="9">
    <location>
        <begin position="2150"/>
        <end position="2276"/>
    </location>
</feature>
<dbReference type="PROSITE" id="PS52019">
    <property type="entry name" value="PKS_MFAS_DH"/>
    <property type="match status" value="5"/>
</dbReference>
<feature type="region of interest" description="Disordered" evidence="10">
    <location>
        <begin position="1"/>
        <end position="20"/>
    </location>
</feature>
<feature type="active site" description="Proton acceptor; for dehydratase activity" evidence="9">
    <location>
        <position position="6241"/>
    </location>
</feature>
<evidence type="ECO:0000256" key="2">
    <source>
        <dbReference type="ARBA" id="ARBA00004496"/>
    </source>
</evidence>
<dbReference type="SUPFAM" id="SSF51735">
    <property type="entry name" value="NAD(P)-binding Rossmann-fold domains"/>
    <property type="match status" value="5"/>
</dbReference>
<proteinExistence type="predicted"/>
<dbReference type="SMART" id="SM00823">
    <property type="entry name" value="PKS_PP"/>
    <property type="match status" value="4"/>
</dbReference>
<dbReference type="InterPro" id="IPR042104">
    <property type="entry name" value="PKS_dehydratase_sf"/>
</dbReference>
<organism evidence="14 15">
    <name type="scientific">Methylomusa anaerophila</name>
    <dbReference type="NCBI Taxonomy" id="1930071"/>
    <lineage>
        <taxon>Bacteria</taxon>
        <taxon>Bacillati</taxon>
        <taxon>Bacillota</taxon>
        <taxon>Negativicutes</taxon>
        <taxon>Selenomonadales</taxon>
        <taxon>Sporomusaceae</taxon>
        <taxon>Methylomusa</taxon>
    </lineage>
</organism>
<dbReference type="Pfam" id="PF00109">
    <property type="entry name" value="ketoacyl-synt"/>
    <property type="match status" value="5"/>
</dbReference>
<dbReference type="EC" id="2.3.1.-" evidence="14"/>
<dbReference type="Pfam" id="PF00550">
    <property type="entry name" value="PP-binding"/>
    <property type="match status" value="4"/>
</dbReference>
<feature type="region of interest" description="C-terminal hotdog fold" evidence="9">
    <location>
        <begin position="3790"/>
        <end position="3935"/>
    </location>
</feature>
<keyword evidence="15" id="KW-1185">Reference proteome</keyword>
<dbReference type="InterPro" id="IPR050091">
    <property type="entry name" value="PKS_NRPS_Biosynth_Enz"/>
</dbReference>
<dbReference type="EMBL" id="AP018449">
    <property type="protein sequence ID" value="BBB93407.1"/>
    <property type="molecule type" value="Genomic_DNA"/>
</dbReference>
<dbReference type="Pfam" id="PF22621">
    <property type="entry name" value="CurL-like_PKS_C"/>
    <property type="match status" value="1"/>
</dbReference>
<accession>A0A348AQQ9</accession>
<gene>
    <name evidence="14" type="primary">pksN_5</name>
    <name evidence="14" type="ORF">MAMMFC1_04124</name>
</gene>
<dbReference type="InterPro" id="IPR013968">
    <property type="entry name" value="PKS_KR"/>
</dbReference>
<dbReference type="Pfam" id="PF14765">
    <property type="entry name" value="PS-DH"/>
    <property type="match status" value="5"/>
</dbReference>
<feature type="region of interest" description="C-terminal hotdog fold" evidence="9">
    <location>
        <begin position="2290"/>
        <end position="2443"/>
    </location>
</feature>
<evidence type="ECO:0000256" key="6">
    <source>
        <dbReference type="ARBA" id="ARBA00022553"/>
    </source>
</evidence>
<dbReference type="Pfam" id="PF08659">
    <property type="entry name" value="KR"/>
    <property type="match status" value="4"/>
</dbReference>
<keyword evidence="4" id="KW-0596">Phosphopantetheine</keyword>
<keyword evidence="7 14" id="KW-0808">Transferase</keyword>
<feature type="domain" description="Carrier" evidence="11">
    <location>
        <begin position="2888"/>
        <end position="2965"/>
    </location>
</feature>
<evidence type="ECO:0000259" key="12">
    <source>
        <dbReference type="PROSITE" id="PS52004"/>
    </source>
</evidence>
<dbReference type="PROSITE" id="PS00606">
    <property type="entry name" value="KS3_1"/>
    <property type="match status" value="3"/>
</dbReference>
<feature type="domain" description="Ketosynthase family 3 (KS3)" evidence="12">
    <location>
        <begin position="22"/>
        <end position="457"/>
    </location>
</feature>
<dbReference type="Gene3D" id="1.10.1200.10">
    <property type="entry name" value="ACP-like"/>
    <property type="match status" value="4"/>
</dbReference>
<feature type="active site" description="Proton acceptor; for dehydratase activity" evidence="9">
    <location>
        <position position="681"/>
    </location>
</feature>
<dbReference type="InterPro" id="IPR049900">
    <property type="entry name" value="PKS_mFAS_DH"/>
</dbReference>
<evidence type="ECO:0000259" key="13">
    <source>
        <dbReference type="PROSITE" id="PS52019"/>
    </source>
</evidence>
<keyword evidence="14" id="KW-0012">Acyltransferase</keyword>
<dbReference type="GO" id="GO:0005886">
    <property type="term" value="C:plasma membrane"/>
    <property type="evidence" value="ECO:0007669"/>
    <property type="project" value="TreeGrafter"/>
</dbReference>
<dbReference type="InterPro" id="IPR049552">
    <property type="entry name" value="PKS_DH_N"/>
</dbReference>
<feature type="active site" description="Proton acceptor; for dehydratase activity" evidence="9">
    <location>
        <position position="3679"/>
    </location>
</feature>
<feature type="domain" description="Ketosynthase family 3 (KS3)" evidence="12">
    <location>
        <begin position="5583"/>
        <end position="6021"/>
    </location>
</feature>
<feature type="domain" description="PKS/mFAS DH" evidence="13">
    <location>
        <begin position="652"/>
        <end position="937"/>
    </location>
</feature>
<dbReference type="InterPro" id="IPR057326">
    <property type="entry name" value="KR_dom"/>
</dbReference>
<feature type="active site" description="Proton donor; for dehydratase activity" evidence="9">
    <location>
        <position position="3852"/>
    </location>
</feature>
<dbReference type="InterPro" id="IPR009081">
    <property type="entry name" value="PP-bd_ACP"/>
</dbReference>
<dbReference type="CDD" id="cd08953">
    <property type="entry name" value="KR_2_SDR_x"/>
    <property type="match status" value="4"/>
</dbReference>
<feature type="domain" description="Ketosynthase family 3 (KS3)" evidence="12">
    <location>
        <begin position="1520"/>
        <end position="1957"/>
    </location>
</feature>
<dbReference type="SUPFAM" id="SSF53901">
    <property type="entry name" value="Thiolase-like"/>
    <property type="match status" value="5"/>
</dbReference>
<dbReference type="SMART" id="SM01294">
    <property type="entry name" value="PKS_PP_betabranch"/>
    <property type="match status" value="3"/>
</dbReference>
<evidence type="ECO:0000256" key="4">
    <source>
        <dbReference type="ARBA" id="ARBA00022450"/>
    </source>
</evidence>
<dbReference type="PANTHER" id="PTHR43775:SF37">
    <property type="entry name" value="SI:DKEY-61P9.11"/>
    <property type="match status" value="1"/>
</dbReference>
<dbReference type="GO" id="GO:0005737">
    <property type="term" value="C:cytoplasm"/>
    <property type="evidence" value="ECO:0007669"/>
    <property type="project" value="UniProtKB-SubCell"/>
</dbReference>
<feature type="region of interest" description="N-terminal hotdog fold" evidence="9">
    <location>
        <begin position="6212"/>
        <end position="6338"/>
    </location>
</feature>
<protein>
    <submittedName>
        <fullName evidence="14">Polyketide synthase PksN</fullName>
        <ecNumber evidence="14">2.3.1.-</ecNumber>
    </submittedName>
</protein>
<dbReference type="PROSITE" id="PS52004">
    <property type="entry name" value="KS3_2"/>
    <property type="match status" value="5"/>
</dbReference>
<reference evidence="14 15" key="1">
    <citation type="journal article" date="2018" name="Int. J. Syst. Evol. Microbiol.">
        <title>Methylomusa anaerophila gen. nov., sp. nov., an anaerobic methanol-utilizing bacterium isolated from a microbial fuel cell.</title>
        <authorList>
            <person name="Amano N."/>
            <person name="Yamamuro A."/>
            <person name="Miyahara M."/>
            <person name="Kouzuma A."/>
            <person name="Abe T."/>
            <person name="Watanabe K."/>
        </authorList>
    </citation>
    <scope>NUCLEOTIDE SEQUENCE [LARGE SCALE GENOMIC DNA]</scope>
    <source>
        <strain evidence="14 15">MMFC1</strain>
    </source>
</reference>
<keyword evidence="8" id="KW-0677">Repeat</keyword>
<dbReference type="RefSeq" id="WP_158618829.1">
    <property type="nucleotide sequence ID" value="NZ_AP018449.1"/>
</dbReference>
<feature type="active site" description="Proton donor; for dehydratase activity" evidence="9">
    <location>
        <position position="854"/>
    </location>
</feature>
<dbReference type="Gene3D" id="3.40.50.720">
    <property type="entry name" value="NAD(P)-binding Rossmann-like Domain"/>
    <property type="match status" value="4"/>
</dbReference>
<dbReference type="PANTHER" id="PTHR43775">
    <property type="entry name" value="FATTY ACID SYNTHASE"/>
    <property type="match status" value="1"/>
</dbReference>
<feature type="active site" description="Proton donor; for dehydratase activity" evidence="9">
    <location>
        <position position="6414"/>
    </location>
</feature>
<evidence type="ECO:0000259" key="11">
    <source>
        <dbReference type="PROSITE" id="PS50075"/>
    </source>
</evidence>
<feature type="domain" description="PKS/mFAS DH" evidence="13">
    <location>
        <begin position="5137"/>
        <end position="5423"/>
    </location>
</feature>
<name>A0A348AQQ9_9FIRM</name>
<dbReference type="GO" id="GO:0071770">
    <property type="term" value="P:DIM/DIP cell wall layer assembly"/>
    <property type="evidence" value="ECO:0007669"/>
    <property type="project" value="TreeGrafter"/>
</dbReference>
<sequence>MEANETQAYPGKDQEEMQKAEQTDIAVIGMACRFPGALNYEEFWCNLRQGRSSIQEIPRERWEWERFWGDPREINKSNSKWGGFIADVDAFDADFFSFSPREAEVMDPQQRIMLELAWACLEDAGMVPSCLSGRKVGVYLGVFNFDYKELQERQFRPIETYYSTGTAAVVIANRISHYFNFKGPSIPIDAACSGSLNAIHLAMQSIRLGECSMALAGGINLLLTPTRHISFSKTGMLSPSGSCKTFDENADGYVRSEGAGIILLKPLAKAIEDRDPICGILKGSAVNHNGKTHTLTYPNPDAQADVIVEAQRQARVAPESISYIEAHGTGTPKGDPIEFQGLLKAFAAFSSQAEPKARKNYCGLGSAKTNIGHLEAAAGIAGVIKVLLSMKHQQLPGLQNFTQLNHRITSENSPFYFINQLQAWKTPEDKNSQPIPRRAGVSSFGFGGTNSHVVLEEAPVIAGHAGQELPYYLICLSAKTEAILRQKEKDLQHWLEEKGQEYKLIDMSATLLMGREHFQIRSAFVVTDVQELREKIKQVLEKGEAEGYFTKSDMGKGKQIRPLLTELGKKIIKELRTNKLKGEQEYGNKLMALAELYANGYNPDWKMLFPENNIRRVNLPTYPFARERYWLSGNGTETCGPLTGCGTPAVLHPLLQQNTSDFWEQRFSPTFTGQEFFLADHVINGQRILPGVAYLEMVRAAVEQAAGELREEQAGLQLKNVVWVRPVAIREQPLTVHIGLCPEDNGDIAYEVYSRPETADAEPVVYSRGSAALSPPAEAPALDLKALLAECSQNSFSSSQCYEAFKTVGFAYGPGLQGIEKVYAGQGQVLAKLSLPAALADTKERFVLHPSLLDAALQASLMLNPGEVKPALPFALQKLEIFGKCPAAMWAVVRYSGGSQAGDKAPKLDIDLCDGQGHVCVRLKGLSLRGPAGEAGAAESSATLGILMLAPVWQERAIDQNAAVPGYVKHLVMLCETSETLRENIENRMNGVRCITLQSKQNGIEERFQNYAVEIFEEIRSVFKDKPLDRVLIQIVVPIRAEQQLFSGFIGLLQTARLENPKLIGQLIEIEADDDAAGIIAKLQENSRSPLDNRIRYQDGKRWVAGWREVETAAERVKIPWKDGGIYLISGGAGGLGLIFVREIARQVKDATLILTGRSALNEDKEAQLKPLAAAGARIVYRQADVTREQEVAGLIRSIGKEFGSLNGIIHSAGVIRDNFILKKSREEMQAVLAPKVSGLVNLDQASRDLPLDFFICFSSVAGAVGNMGQADYAAANAFMDAYAGYRNSLAAANQRYGQTLSINWPLWQEGGMQVDAGTEKMLLQSMGMAAMGTATGIRALYQGLAAGKDQVMVMEGNLARMKQKLFSQTTPPAALQSPRDSEIAGSPTKINTGSLLNKIEAALMQTVAKLLKVKPESIDVDTELKEYGFDSITFTEFANQINEEYKLELAPTIFFEHSNLNSFAKYLTEEYQTVLAVQFTVPAGEEEAEEIEKPAGKKQRSRLAGRVALAAAQPAATVSEPIAIIGMSGKFPLAGDLDEFWENLVAGRDCITEIPPDRWDWREYYGDPATEANKTNVKWGGFIDGVAEFDPLFFGISPREAQLMDPQQRLLMTYVWKAMEDAGYAARSLAGTQTGIFVGTIGSGYSGLIAQANIAIEGYTSTGTVPSVGPNRMSYFLNIHGPSEPIETACSSSLVAIHRAVSALENGSCEMAIAGGVNTILTPDFHISFNKAGMLSEDGRCKTFSDQANGYGRGEGVGMIFLRRLKDAEAAGDHIYGVIRATAENHGGRATSLTAPNPKAQAELLKAAYTKAGIDPRTVSYIEAHGTGTKLGDPIEINGLKTAFTELYQAAGDSQVAGSHCGLGSVKTNIGHLEFAAGIAGVIKVLLQLKHKTLVKSLHCDTVNPYIRLQDSPFYIVGETKEWKPLQNAAGRDIPRRAGVNSFGFGGVNAHVVIEEYISREQGRPPIPVPAGKPAIIVLSAKNEERLVEQAQQLLAAIEEEEFAGISLADIAYTLQVGRDAMEERLGVIVGSVRELADKLQAFVAGREGVAGLYRGQAKHNKETLAVFAGDEDLQTTIDVWIGKGKYEKLLALWVKGLIFDWSKLYGDSKPRRISLPTYPFAREHYWVAETGPKSAGSVGAALAPAAIHPLLQQNTSDFSVQRFSSTFTGREFFLADHVINGQRILPGVAYLEMARAAVARATGILKAEQTRIRLKNVTWVRPIAVGEQPVEVQIGLFPEDNGEVAYEIYGKPVGGTAEPLLHSQGSAVISSPGEIPALDLKVLQAECSQSSLTSGQCYEAFKAMGIDYGPGHQGVETVHIGLRQVLAKLSLPASVSYTKDQFVLHPSLLDAALQASLALLPGPDAMTGKIPLKPMLPFALDELEIFSSSAAAMWAVVRGSDGSQAGDKVQKLDIDLCDGQGNVYVRLKGLSLLRLAGEAGAAESPATLGTLMLAPVWQERAIDQNATVPGYVKHLVMLCETNETLRKNIENRMNGVRCIILQSKQNGIEERFQNYAVEIFAEIQSVFKDKPLDRVLIQVVVPIRAEQQLFSGFIGLLQTARLENPKLIGQLIEIEADDDAERIIAKLQENSRSPLDNRIRYQDGKRWVAGWREVEAAERVKIPWKDGGIYLISGGAGGLGLIFAREIARQAKDATLILTGRSALNEDKEAQLKPLAAAGARIVYRQADVTREQEVAGLIRSIGKEFGSLNGIIHSAGVIRDNFILKKSREEMQAVLAPKVSGLVNLDQASRDLPLDFFICFSSVAGAVGNMGQADYAAANAFMDAYAGYRNSLAAANQRCGQTLSINWPLWQEGGMQVDAGTEKMLLQSMGMAAMGTATGIRALYQGLAAGKDQVMVMEGNLARMKQKLLSTTAAAASPSRIDTGSLQDKVQAALLQNVSELLKVKPEDIDAGTELKEYGFDSITFTEFANQINEEYKLELTPAIFFEHPHLNSFAKYLTEEYQAVLAVQFVVSAGGDTPVPAGEEEAEEIEKPADKKQRSRLAGRVALFPAQPAATVSEPIAIIGMSGKFPLAGDLGEFWENLVAGRDCITEIPPDRWDWREYYGDPATEANKTNVKWGGFIDGVAEFDPLFFGISPREAQLMDPQQRLLMTYVWKAMEDAGYAARSLAGTKTGIFTGTMSSDYRVLVSQADGIEGYTSTGTVPSVGPNRMSYFLNIHGPSEPIETACSSSLVAIHRAVSALENGSCEMAIAGGVNTILTPDFHISFNKAGMLSEDGRCKTFSDQANGYGRGEGVGMIFLRRLQDAEAAGDHIYGVIRATAENHGGRANSLTAPNPKAQAELLKDAYTKAGIDPRTVSYIEAHGTGTELGDPIEINGLKTAFKELYQAAGGSLVAEAHCGLGSVKTNIGHLELAAGIAGVIKVLLQLKHKTLVKSLHCDTVNPYIRLQDSPFYIVGETKEWKPLQNAAGRDIPRRAGVSSFGFGGVNAHVVIEEYTPKGQNWPPIPVPAGKPAIIVLSAKNEERLVEQAQQLLAAIRKEEFAGISLADIAYTLQVGRDAMEERLGVIVESVGELAEKLQAFVAGREGVAGLYRGQAKHNKETLAVFAGDEDLQTTIDVWIGKGKYEKLLALWVKGLIFDWSKLYGDSKPRRISLPTYPFARERYWVAETGPKSAGSVGAALAPAAIHPLLQQNTSDFSVQRFSSTFTGREFFLADHVINGQRILPGVAYLEMVRAAVEQAAGELREEQAGLQLKNTVWVRPVAIREQPLTVHIGLCPEDNGDIAYEVYSRPETADAEPVVYSRGSAALSPPAEAPALDLKALLAECSQNSFSSSQCYEAFKTVGFAYGPGLQGIEKVYAGQGQVLARLSLPAALADTKDRFVLHPSLLDAALQASLMLNPGEVKPALPFALQKLEIFGKCPAAMWAVVRYSGGSQAGDKAPKLDIDLCDGQGNICVRLKGLSLRGLADEAGAAETGTNTGTLLLHPCWQEQSAAPAAILPGYDQHLVILGEGASVFRESIETAMTGVRCLTLESPPKGMAERFQTYAIQALEEIRRLLREKPLGKVLIQIVVPQLFSGLAGLLQTARLENPKLIGQLIEIEAGDDAAGIIAKLQENSRSPLDNRIRYQDGKRWVAGWREVETGEERVKIPWKDGGIYLISGGTGGLGLIFAKEIAGQVKDATLILTGRSALNEDKEAQLKQLAAAGAQIVYRQADVTREQEVAGLIRSIGEEFGSLNGIIHSAGVIRDNFILKKSREEMQAVLAPKVSGLVNLDQASRDLPLDFFICFSSVAGAVGNMGQADYAAANAFMDTYAGYRNSLAAANQRCGQTLSINWPLWQEGGMQVDAGTEKMLLQSMGMAVMGTATGIRALYQGLASGKDQVMVMEGNLARMKQKLLSTTAAAASPSRIDTGSLQDKVQAALLQSVSELLKVKPEDIDAGTELKEYGFDSITFTEFANQINEEYKLELTPIIFFEHPQLNSFVAYLIEEYQAVFAAQFGLQTQTTAEFPVAATETAAEKAAKPAGKKQCSRFDKMMALAAAQPAATVSEPIAIIGMSGKFPLAGDLNEFWENLVAGRDCITEIPPDRWDWREYYGDPATEANKTNVKWGGFIDGVAEFDPLFFGISPREAQLMDPQQRLLMTYVWKAMEDAGYAARSLAGTKTGIFTGTMSSDYRVLVSQADGIEGYTSTGTVPSVGPNRMSYFLNIHGPSEPIETACSSSLVAIHRAVSALENGSCEMAIAGGVNTILTPDFHISFNKAGMLSEDGRCKTFSDQANGYGRGEGVGMIFLRRLKDAEAAGDHIYGVIRATAENHGGRANSLTAPNPKAQAELLKDAYTKAGIDPRTVSYIEAHGTGTELGDPIEINGLKTAFKELYQAAGGSLVAEAHCGLGSVKTNIGHLELAAGIAGVIKVLLQLKHKTLVKSLHCDTVNPYIRLQDSPFYILRETKEWKPLQNAAGRDIPRRAGVSSFGFGGVNAHVVIEEYTPKGQNRPPIPVPAGKPAIIVLSAKNEERLVEQAQQLLATIRKEEFAGISLADIAYTLQVGRDAMEERLGVIVESVRELADKLQAFAAGREGVADLYRGQAKRDRETLAKFAADEDMANIIDVWIGKGKYEKILDFWVKGLSLDWDKLYGDVRPSRISLPTYPFAKERYWVGKPDSKADNTAMLTTALHPLLHQNTSDLSGQRFTSTFTGREFFLADHGMTGRRVLPAVACLEMARAAVERAAGVPGERETGIRLKQVVWDRPITVEERPGPVHISLFPGDNGEIAYEIYSESGEVDTELIIHSQGTAALSSAKEVPALDLRALQAQCNQSILSAGQGCEGPQVMEPDHGPECGTFEKVYVGPDQVLAKLCLPAYVPETQGQFVLHPGLMGAALQALTNFMTGAGDGKTLLPLALRELEIFSHDVPAAWAVIRRSADGAADGRGRFDIDLCGEQGNVCVRMKGFSFRVPAGEAGLQEFSQTHGQPSREPLPPVEPEPLREKTLHQLKGVLGEVTKLGLGQIDADEPLEAYGIDSLMITRLNQKLAAVFGELSKTLFYEYQTLAALAEYLSTNHPQACRQWTGLEEPGASLPAAESAPGLPGAGQVPVLTSLAGKTKTRKKKVWGFAVTAPGRESREPIAIIGISGRYPQAGTLREYWENLQNGRDCITEIPNERWPLEGFYLPDSQAAPAQGRSYSKWGGFVTGFAEFDPLFFNMSPREALNMDPQERLFIESCWEALEDAGYTREQLAVTCNRRVGVFAGITKTGFNLYGPELWKQGEQIFPYTSFSSVANRISYLFNLQGPSMPVDTMCSSSLTAIHEACEHLYRGECEMAIAGGVNLYLHPSSYVGLCGQQMLSASGQCQSFGQGGDGFVPGEGVGAVILKPLARAIADGDRIYALIRGTGINHGGKTNGYTVPNPKAQGELIRATLDKAGVNARAVSYIEAHGTGTKLGDPIEITGLTQAFRQDTQDTGYCAIGSVKSNIGHGEAAAGIAGITKIVLQMQQQKLVPSLHARELNPNINFAQTPFVVQQELGEWKRPVVESNGESREYPRIAGISSFGAGGANAHVVLEEYRGAERPVIEITPRKPAVIVLSAKDKERLQEQARQLLAAIQERPLTDGDLADMAYTLQVGREAMEERLGLVAGSMEEAARKLGAFLAGQDGREDLYQGQVKANRGMLDSMTADEDMMKTVETWVAKGKYAKILDLWVKGLNVDWHKLYGETKPRRISLPTYPFARERYWLPAIDTKAGGALTAPTIETVLHPLVQRNTSTFSGQRFSSTFTGQEFFLADHIIKGRRVLPGAAYLEMARAAVEQAVEDFQPGRTGIRLQNVVWVRPLAVGEQPVPVHISLYPEDNGEIAYEIYSEPENADAEPIVHSQGSAALSPLAAVPVRDIKVLQAQCSESILVAGECYEAFRAMGIDYGPGHRGIEMVYAGQEQVLAKLSLPAAVMDTKDRFILHPGLLDSALQASLGLVMAAGDKRGKVPPQPALPFALQELAIFGACPAVMWALVRYSEGSKAEDRVPSLDIDLCDEQGNVCVKLKGFIARILESEADSAGTLLLSPSWQEATGEGTVAPDYAGHLVILCESDKISREIQEILEAQTNGVRCLTLESGQKGLKERFQACAVQAFAQIQRILTAKPQGNVLVQIVVGSRDEQRLFAGLAGLLKTARLENPKLIGQLIEIEPGEGPAAIIAKLEANSRSPNDSHIRYQDGQRLLAGWSEVEVSQAAVSLPWKDQGVYLITGGAGGLGLIFAAEIAHKTKDAALILTGRSPLSEEKQGKLKELAALGARVAYRQADVADRQAVAGLIKSIKGEFGDIHGIIHSAGIIRDNFIIKKTREQFLEVLVPKVAGLVNLDEAGRDLNLDFFIVFSSLAGSFGNIGQADYAAANAFMDAYVRYRNALVAENQRRGRTLSINWPLWQEGGMHVDTERAKLMQQTTGMVAMQTAAGIQALYQGFAAGKEQVLVMEGNVMQLRNFMGLKSNSISNSNSMAFGEFGNVMAKDEAAEFNGDSYDFYLRLAARISNGEVSDAEVERIVLALN</sequence>
<dbReference type="PROSITE" id="PS50075">
    <property type="entry name" value="CARRIER"/>
    <property type="match status" value="4"/>
</dbReference>
<dbReference type="FunFam" id="3.40.47.10:FF:000019">
    <property type="entry name" value="Polyketide synthase type I"/>
    <property type="match status" value="5"/>
</dbReference>
<feature type="region of interest" description="N-terminal hotdog fold" evidence="9">
    <location>
        <begin position="3650"/>
        <end position="3776"/>
    </location>
</feature>
<dbReference type="Pfam" id="PF02801">
    <property type="entry name" value="Ketoacyl-synt_C"/>
    <property type="match status" value="5"/>
</dbReference>
<dbReference type="InterPro" id="IPR049551">
    <property type="entry name" value="PKS_DH_C"/>
</dbReference>
<feature type="region of interest" description="N-terminal hotdog fold" evidence="9">
    <location>
        <begin position="652"/>
        <end position="778"/>
    </location>
</feature>
<dbReference type="OrthoDB" id="2460252at2"/>
<dbReference type="Gene3D" id="3.40.47.10">
    <property type="match status" value="5"/>
</dbReference>
<feature type="domain" description="PKS/mFAS DH" evidence="13">
    <location>
        <begin position="6212"/>
        <end position="6505"/>
    </location>
</feature>
<feature type="region of interest" description="C-terminal hotdog fold" evidence="9">
    <location>
        <begin position="792"/>
        <end position="937"/>
    </location>
</feature>
<keyword evidence="5" id="KW-0963">Cytoplasm</keyword>
<feature type="domain" description="Carrier" evidence="11">
    <location>
        <begin position="5445"/>
        <end position="5521"/>
    </location>
</feature>
<evidence type="ECO:0000256" key="1">
    <source>
        <dbReference type="ARBA" id="ARBA00003299"/>
    </source>
</evidence>
<dbReference type="GO" id="GO:0006633">
    <property type="term" value="P:fatty acid biosynthetic process"/>
    <property type="evidence" value="ECO:0007669"/>
    <property type="project" value="InterPro"/>
</dbReference>
<dbReference type="SUPFAM" id="SSF47336">
    <property type="entry name" value="ACP-like"/>
    <property type="match status" value="4"/>
</dbReference>
<dbReference type="SMART" id="SM00826">
    <property type="entry name" value="PKS_DH"/>
    <property type="match status" value="5"/>
</dbReference>
<dbReference type="Gene3D" id="1.10.1240.100">
    <property type="match status" value="5"/>
</dbReference>
<dbReference type="Pfam" id="PF21089">
    <property type="entry name" value="PKS_DH_N"/>
    <property type="match status" value="5"/>
</dbReference>
<dbReference type="GO" id="GO:0004312">
    <property type="term" value="F:fatty acid synthase activity"/>
    <property type="evidence" value="ECO:0007669"/>
    <property type="project" value="TreeGrafter"/>
</dbReference>
<dbReference type="SMART" id="SM00822">
    <property type="entry name" value="PKS_KR"/>
    <property type="match status" value="4"/>
</dbReference>
<comment type="subcellular location">
    <subcellularLocation>
        <location evidence="2">Cytoplasm</location>
    </subcellularLocation>
</comment>
<dbReference type="InterPro" id="IPR020807">
    <property type="entry name" value="PKS_DH"/>
</dbReference>
<dbReference type="Pfam" id="PF22336">
    <property type="entry name" value="RhiE-like_linker"/>
    <property type="match status" value="4"/>
</dbReference>
<dbReference type="GO" id="GO:0004315">
    <property type="term" value="F:3-oxoacyl-[acyl-carrier-protein] synthase activity"/>
    <property type="evidence" value="ECO:0007669"/>
    <property type="project" value="InterPro"/>
</dbReference>
<feature type="active site" description="Proton acceptor; for dehydratase activity" evidence="9">
    <location>
        <position position="2179"/>
    </location>
</feature>
<comment type="caution">
    <text evidence="9">Lacks conserved residue(s) required for the propagation of feature annotation.</text>
</comment>
<feature type="active site" description="Proton donor; for dehydratase activity" evidence="9">
    <location>
        <position position="2352"/>
    </location>
</feature>
<feature type="domain" description="Carrier" evidence="11">
    <location>
        <begin position="4376"/>
        <end position="4453"/>
    </location>
</feature>
<dbReference type="InterPro" id="IPR054514">
    <property type="entry name" value="RhiE-like_linker"/>
</dbReference>
<feature type="domain" description="PKS/mFAS DH" evidence="13">
    <location>
        <begin position="2150"/>
        <end position="2443"/>
    </location>
</feature>
<evidence type="ECO:0000313" key="15">
    <source>
        <dbReference type="Proteomes" id="UP000276437"/>
    </source>
</evidence>
<dbReference type="InterPro" id="IPR020806">
    <property type="entry name" value="PKS_PP-bd"/>
</dbReference>
<dbReference type="Gene3D" id="3.10.129.110">
    <property type="entry name" value="Polyketide synthase dehydratase"/>
    <property type="match status" value="5"/>
</dbReference>
<feature type="domain" description="Ketosynthase family 3 (KS3)" evidence="12">
    <location>
        <begin position="4511"/>
        <end position="4947"/>
    </location>
</feature>
<feature type="domain" description="Ketosynthase family 3 (KS3)" evidence="12">
    <location>
        <begin position="3021"/>
        <end position="3457"/>
    </location>
</feature>
<evidence type="ECO:0000256" key="3">
    <source>
        <dbReference type="ARBA" id="ARBA00004789"/>
    </source>
</evidence>
<comment type="function">
    <text evidence="1">Involved in some intermediate steps for the synthesis of the antibiotic polyketide bacillaene which is involved in secondary metabolism.</text>
</comment>
<evidence type="ECO:0000256" key="9">
    <source>
        <dbReference type="PROSITE-ProRule" id="PRU01363"/>
    </source>
</evidence>
<comment type="pathway">
    <text evidence="3">Antibiotic biosynthesis; bacillaene biosynthesis.</text>
</comment>
<dbReference type="InterPro" id="IPR036736">
    <property type="entry name" value="ACP-like_sf"/>
</dbReference>
<feature type="region of interest" description="C-terminal hotdog fold" evidence="9">
    <location>
        <begin position="5277"/>
        <end position="5423"/>
    </location>
</feature>
<dbReference type="InterPro" id="IPR014030">
    <property type="entry name" value="Ketoacyl_synth_N"/>
</dbReference>
<evidence type="ECO:0000313" key="14">
    <source>
        <dbReference type="EMBL" id="BBB93407.1"/>
    </source>
</evidence>
<dbReference type="SMART" id="SM00825">
    <property type="entry name" value="PKS_KS"/>
    <property type="match status" value="5"/>
</dbReference>
<evidence type="ECO:0000256" key="7">
    <source>
        <dbReference type="ARBA" id="ARBA00022679"/>
    </source>
</evidence>
<dbReference type="GO" id="GO:0031177">
    <property type="term" value="F:phosphopantetheine binding"/>
    <property type="evidence" value="ECO:0007669"/>
    <property type="project" value="InterPro"/>
</dbReference>
<dbReference type="KEGG" id="mana:MAMMFC1_04124"/>
<dbReference type="InterPro" id="IPR020841">
    <property type="entry name" value="PKS_Beta-ketoAc_synthase_dom"/>
</dbReference>
<feature type="domain" description="Carrier" evidence="11">
    <location>
        <begin position="1395"/>
        <end position="1472"/>
    </location>
</feature>
<dbReference type="Proteomes" id="UP000276437">
    <property type="component" value="Chromosome"/>
</dbReference>
<evidence type="ECO:0000256" key="10">
    <source>
        <dbReference type="SAM" id="MobiDB-lite"/>
    </source>
</evidence>
<evidence type="ECO:0000256" key="5">
    <source>
        <dbReference type="ARBA" id="ARBA00022490"/>
    </source>
</evidence>
<dbReference type="InterPro" id="IPR018201">
    <property type="entry name" value="Ketoacyl_synth_AS"/>
</dbReference>
<feature type="region of interest" description="N-terminal hotdog fold" evidence="9">
    <location>
        <begin position="5137"/>
        <end position="5263"/>
    </location>
</feature>
<dbReference type="InterPro" id="IPR014031">
    <property type="entry name" value="Ketoacyl_synth_C"/>
</dbReference>
<dbReference type="CDD" id="cd00833">
    <property type="entry name" value="PKS"/>
    <property type="match status" value="5"/>
</dbReference>
<feature type="domain" description="PKS/mFAS DH" evidence="13">
    <location>
        <begin position="3650"/>
        <end position="3935"/>
    </location>
</feature>
<keyword evidence="6" id="KW-0597">Phosphoprotein</keyword>
<dbReference type="InterPro" id="IPR036291">
    <property type="entry name" value="NAD(P)-bd_dom_sf"/>
</dbReference>
<evidence type="ECO:0000256" key="8">
    <source>
        <dbReference type="ARBA" id="ARBA00022737"/>
    </source>
</evidence>
<dbReference type="InterPro" id="IPR016039">
    <property type="entry name" value="Thiolase-like"/>
</dbReference>
<feature type="region of interest" description="C-terminal hotdog fold" evidence="9">
    <location>
        <begin position="6352"/>
        <end position="6505"/>
    </location>
</feature>